<dbReference type="GO" id="GO:0034388">
    <property type="term" value="C:Pwp2p-containing subcomplex of 90S preribosome"/>
    <property type="evidence" value="ECO:0007669"/>
    <property type="project" value="TreeGrafter"/>
</dbReference>
<protein>
    <submittedName>
        <fullName evidence="10">U3 small nucleolar RNA-associated protein 6 homolog</fullName>
    </submittedName>
    <submittedName>
        <fullName evidence="8">Utp6_0 protein</fullName>
    </submittedName>
</protein>
<evidence type="ECO:0000256" key="4">
    <source>
        <dbReference type="ARBA" id="ARBA00022737"/>
    </source>
</evidence>
<gene>
    <name evidence="8" type="primary">Utp6_0</name>
    <name evidence="10" type="synonym">LOC105271088</name>
    <name evidence="8" type="ORF">g.25619</name>
</gene>
<evidence type="ECO:0000256" key="2">
    <source>
        <dbReference type="ARBA" id="ARBA00010734"/>
    </source>
</evidence>
<dbReference type="KEGG" id="fas:105271088"/>
<feature type="domain" description="U3 small nucleolar RNA-associated protein 6 homolog C-terminal" evidence="7">
    <location>
        <begin position="308"/>
        <end position="574"/>
    </location>
</feature>
<reference evidence="8" key="1">
    <citation type="submission" date="2015-01" db="EMBL/GenBank/DDBJ databases">
        <title>Transcriptome Assembly of Fopius arisanus.</title>
        <authorList>
            <person name="Geib S."/>
        </authorList>
    </citation>
    <scope>NUCLEOTIDE SEQUENCE</scope>
</reference>
<dbReference type="Pfam" id="PF24892">
    <property type="entry name" value="UTP6_C"/>
    <property type="match status" value="1"/>
</dbReference>
<dbReference type="OrthoDB" id="28112at2759"/>
<evidence type="ECO:0000313" key="9">
    <source>
        <dbReference type="Proteomes" id="UP000694866"/>
    </source>
</evidence>
<dbReference type="Pfam" id="PF08640">
    <property type="entry name" value="U3_assoc_6"/>
    <property type="match status" value="1"/>
</dbReference>
<dbReference type="RefSeq" id="XP_011310727.1">
    <property type="nucleotide sequence ID" value="XM_011312425.1"/>
</dbReference>
<dbReference type="GO" id="GO:0000462">
    <property type="term" value="P:maturation of SSU-rRNA from tricistronic rRNA transcript (SSU-rRNA, 5.8S rRNA, LSU-rRNA)"/>
    <property type="evidence" value="ECO:0007669"/>
    <property type="project" value="InterPro"/>
</dbReference>
<proteinExistence type="inferred from homology"/>
<dbReference type="InterPro" id="IPR055347">
    <property type="entry name" value="UTP6_N"/>
</dbReference>
<evidence type="ECO:0000256" key="5">
    <source>
        <dbReference type="ARBA" id="ARBA00023242"/>
    </source>
</evidence>
<dbReference type="InterPro" id="IPR056907">
    <property type="entry name" value="UTP6_C"/>
</dbReference>
<dbReference type="EMBL" id="GBYB01003497">
    <property type="protein sequence ID" value="JAG73264.1"/>
    <property type="molecule type" value="Transcribed_RNA"/>
</dbReference>
<dbReference type="InterPro" id="IPR013949">
    <property type="entry name" value="Utp6"/>
</dbReference>
<dbReference type="PANTHER" id="PTHR23271:SF1">
    <property type="entry name" value="U3 SMALL NUCLEOLAR RNA-ASSOCIATED PROTEIN 6 HOMOLOG"/>
    <property type="match status" value="1"/>
</dbReference>
<dbReference type="SUPFAM" id="SSF48452">
    <property type="entry name" value="TPR-like"/>
    <property type="match status" value="2"/>
</dbReference>
<evidence type="ECO:0000313" key="8">
    <source>
        <dbReference type="EMBL" id="JAG73264.1"/>
    </source>
</evidence>
<evidence type="ECO:0000259" key="6">
    <source>
        <dbReference type="Pfam" id="PF08640"/>
    </source>
</evidence>
<evidence type="ECO:0000259" key="7">
    <source>
        <dbReference type="Pfam" id="PF24892"/>
    </source>
</evidence>
<name>A0A0C9QS71_9HYME</name>
<dbReference type="PANTHER" id="PTHR23271">
    <property type="entry name" value="HEPATOCELLULAR CARCINOMA-ASSOCIATED ANTIGEN 66"/>
    <property type="match status" value="1"/>
</dbReference>
<evidence type="ECO:0000256" key="3">
    <source>
        <dbReference type="ARBA" id="ARBA00022552"/>
    </source>
</evidence>
<keyword evidence="4" id="KW-0677">Repeat</keyword>
<accession>A0A9R1TJG8</accession>
<dbReference type="Gene3D" id="1.25.40.10">
    <property type="entry name" value="Tetratricopeptide repeat domain"/>
    <property type="match status" value="2"/>
</dbReference>
<sequence length="597" mass="70324">MAERVQKRCENSVQHLELMEKIKLFDAREIRGIIKKRKDYEYKLSRTIKSKEDFLRYIQYEMDLLKLLRQRRNKFGITQKKRDIDYGIVNRVMNLYKEALERFKDDLRFYVAYMKFCKQVGYNDVVSRTLTEMLQIHGDKPKCHHIAGKWELEERKNINNARTYFINGINHHQESQLLYTDALQLELDQADEAAKKLEESPETSAEKSEEMPLGIKRALIIYKMAFKKVKDVSFIINLLNLCKHHKNTKKLENEIISDLTQEYSNKPQMWETMARRELEGLSYDPQEEDSMEIETQEDQNSLRDRITNCNEVYQAAVKKLKSETMWSLYIDCLLEINQDLSHLPNYKRKLLKNALIQAHQAKKLEEKYYLYWIDMLTTDKKDEASENKLYQVLCYGTDAIPTSVNLWKMKIKHLINSGKDSLVIEEFAKASKLLGGKALPLWRMKLLYFQAKHSEKVQDIFAEAMKSDGEIAKEMKPLYIEWLVLTKGIQAARQKYNELAIQPPTCLELHKKMAELEMIQPKICKSSARRPHELATLHYGKSNTQVWIDFILFEMKHGEPMRVTDIHKRAIKTLQPALTDVFITEYSLIKANPDTIV</sequence>
<organism evidence="8">
    <name type="scientific">Fopius arisanus</name>
    <dbReference type="NCBI Taxonomy" id="64838"/>
    <lineage>
        <taxon>Eukaryota</taxon>
        <taxon>Metazoa</taxon>
        <taxon>Ecdysozoa</taxon>
        <taxon>Arthropoda</taxon>
        <taxon>Hexapoda</taxon>
        <taxon>Insecta</taxon>
        <taxon>Pterygota</taxon>
        <taxon>Neoptera</taxon>
        <taxon>Endopterygota</taxon>
        <taxon>Hymenoptera</taxon>
        <taxon>Apocrita</taxon>
        <taxon>Ichneumonoidea</taxon>
        <taxon>Braconidae</taxon>
        <taxon>Opiinae</taxon>
        <taxon>Fopius</taxon>
    </lineage>
</organism>
<evidence type="ECO:0000256" key="1">
    <source>
        <dbReference type="ARBA" id="ARBA00004604"/>
    </source>
</evidence>
<evidence type="ECO:0000313" key="10">
    <source>
        <dbReference type="RefSeq" id="XP_011310727.1"/>
    </source>
</evidence>
<keyword evidence="9" id="KW-1185">Reference proteome</keyword>
<dbReference type="AlphaFoldDB" id="A0A0C9QS71"/>
<dbReference type="GO" id="GO:0032040">
    <property type="term" value="C:small-subunit processome"/>
    <property type="evidence" value="ECO:0007669"/>
    <property type="project" value="TreeGrafter"/>
</dbReference>
<dbReference type="InterPro" id="IPR003107">
    <property type="entry name" value="HAT"/>
</dbReference>
<keyword evidence="5" id="KW-0539">Nucleus</keyword>
<dbReference type="GeneID" id="105271088"/>
<comment type="similarity">
    <text evidence="2">Belongs to the UTP6 family.</text>
</comment>
<keyword evidence="3" id="KW-0698">rRNA processing</keyword>
<dbReference type="SMART" id="SM00386">
    <property type="entry name" value="HAT"/>
    <property type="match status" value="4"/>
</dbReference>
<reference evidence="10" key="2">
    <citation type="submission" date="2025-04" db="UniProtKB">
        <authorList>
            <consortium name="RefSeq"/>
        </authorList>
    </citation>
    <scope>IDENTIFICATION</scope>
    <source>
        <strain evidence="10">USDA-PBARC FA_bdor</strain>
        <tissue evidence="10">Whole organism</tissue>
    </source>
</reference>
<dbReference type="GO" id="GO:0030515">
    <property type="term" value="F:snoRNA binding"/>
    <property type="evidence" value="ECO:0007669"/>
    <property type="project" value="InterPro"/>
</dbReference>
<accession>A0A0C9QS71</accession>
<feature type="domain" description="U3 small nucleolar RNA-associated protein 6 N-terminal" evidence="6">
    <location>
        <begin position="9"/>
        <end position="91"/>
    </location>
</feature>
<comment type="subcellular location">
    <subcellularLocation>
        <location evidence="1">Nucleus</location>
        <location evidence="1">Nucleolus</location>
    </subcellularLocation>
</comment>
<dbReference type="Proteomes" id="UP000694866">
    <property type="component" value="Unplaced"/>
</dbReference>
<dbReference type="InterPro" id="IPR011990">
    <property type="entry name" value="TPR-like_helical_dom_sf"/>
</dbReference>